<dbReference type="InterPro" id="IPR045257">
    <property type="entry name" value="E2/Pdx1"/>
</dbReference>
<feature type="compositionally biased region" description="Basic and acidic residues" evidence="9">
    <location>
        <begin position="92"/>
        <end position="108"/>
    </location>
</feature>
<dbReference type="Proteomes" id="UP001165633">
    <property type="component" value="Unassembled WGS sequence"/>
</dbReference>
<name>A0ABT3WBD3_9PROT</name>
<evidence type="ECO:0000256" key="4">
    <source>
        <dbReference type="ARBA" id="ARBA00022823"/>
    </source>
</evidence>
<evidence type="ECO:0000256" key="7">
    <source>
        <dbReference type="ARBA" id="ARBA00048370"/>
    </source>
</evidence>
<comment type="caution">
    <text evidence="12">The sequence shown here is derived from an EMBL/GenBank/DDBJ whole genome shotgun (WGS) entry which is preliminary data.</text>
</comment>
<keyword evidence="4 8" id="KW-0450">Lipoyl</keyword>
<keyword evidence="13" id="KW-1185">Reference proteome</keyword>
<dbReference type="Gene3D" id="2.40.50.100">
    <property type="match status" value="1"/>
</dbReference>
<protein>
    <recommendedName>
        <fullName evidence="8">Acetyltransferase component of pyruvate dehydrogenase complex</fullName>
        <ecNumber evidence="8">2.3.1.12</ecNumber>
    </recommendedName>
</protein>
<evidence type="ECO:0000313" key="12">
    <source>
        <dbReference type="EMBL" id="MCX5615664.1"/>
    </source>
</evidence>
<evidence type="ECO:0000256" key="9">
    <source>
        <dbReference type="SAM" id="MobiDB-lite"/>
    </source>
</evidence>
<evidence type="ECO:0000313" key="13">
    <source>
        <dbReference type="Proteomes" id="UP001165633"/>
    </source>
</evidence>
<dbReference type="CDD" id="cd06849">
    <property type="entry name" value="lipoyl_domain"/>
    <property type="match status" value="1"/>
</dbReference>
<dbReference type="InterPro" id="IPR003016">
    <property type="entry name" value="2-oxoA_DH_lipoyl-BS"/>
</dbReference>
<dbReference type="PANTHER" id="PTHR23151">
    <property type="entry name" value="DIHYDROLIPOAMIDE ACETYL/SUCCINYL-TRANSFERASE-RELATED"/>
    <property type="match status" value="1"/>
</dbReference>
<feature type="region of interest" description="Disordered" evidence="9">
    <location>
        <begin position="81"/>
        <end position="128"/>
    </location>
</feature>
<dbReference type="InterPro" id="IPR004167">
    <property type="entry name" value="PSBD"/>
</dbReference>
<dbReference type="InterPro" id="IPR000089">
    <property type="entry name" value="Biotin_lipoyl"/>
</dbReference>
<evidence type="ECO:0000259" key="10">
    <source>
        <dbReference type="PROSITE" id="PS50968"/>
    </source>
</evidence>
<dbReference type="Pfam" id="PF02817">
    <property type="entry name" value="E3_binding"/>
    <property type="match status" value="1"/>
</dbReference>
<evidence type="ECO:0000256" key="5">
    <source>
        <dbReference type="ARBA" id="ARBA00023315"/>
    </source>
</evidence>
<dbReference type="Gene3D" id="3.30.559.10">
    <property type="entry name" value="Chloramphenicol acetyltransferase-like domain"/>
    <property type="match status" value="1"/>
</dbReference>
<evidence type="ECO:0000256" key="1">
    <source>
        <dbReference type="ARBA" id="ARBA00007317"/>
    </source>
</evidence>
<evidence type="ECO:0000259" key="11">
    <source>
        <dbReference type="PROSITE" id="PS51826"/>
    </source>
</evidence>
<dbReference type="NCBIfam" id="TIGR01349">
    <property type="entry name" value="PDHac_trf_mito"/>
    <property type="match status" value="1"/>
</dbReference>
<feature type="domain" description="Lipoyl-binding" evidence="10">
    <location>
        <begin position="2"/>
        <end position="78"/>
    </location>
</feature>
<dbReference type="SUPFAM" id="SSF51230">
    <property type="entry name" value="Single hybrid motif"/>
    <property type="match status" value="1"/>
</dbReference>
<dbReference type="SUPFAM" id="SSF52777">
    <property type="entry name" value="CoA-dependent acyltransferases"/>
    <property type="match status" value="1"/>
</dbReference>
<dbReference type="EC" id="2.3.1.12" evidence="8"/>
<accession>A0ABT3WBD3</accession>
<dbReference type="PROSITE" id="PS50968">
    <property type="entry name" value="BIOTINYL_LIPOYL"/>
    <property type="match status" value="1"/>
</dbReference>
<comment type="cofactor">
    <cofactor evidence="8">
        <name>(R)-lipoate</name>
        <dbReference type="ChEBI" id="CHEBI:83088"/>
    </cofactor>
    <text evidence="8">Binds 1 lipoyl cofactor covalently.</text>
</comment>
<dbReference type="Pfam" id="PF00198">
    <property type="entry name" value="2-oxoacid_dh"/>
    <property type="match status" value="1"/>
</dbReference>
<dbReference type="RefSeq" id="WP_266126658.1">
    <property type="nucleotide sequence ID" value="NZ_JANIDV010000001.1"/>
</dbReference>
<dbReference type="PANTHER" id="PTHR23151:SF90">
    <property type="entry name" value="DIHYDROLIPOYLLYSINE-RESIDUE ACETYLTRANSFERASE COMPONENT OF PYRUVATE DEHYDROGENASE COMPLEX, MITOCHONDRIAL-RELATED"/>
    <property type="match status" value="1"/>
</dbReference>
<dbReference type="EMBL" id="JANIDV010000001">
    <property type="protein sequence ID" value="MCX5615664.1"/>
    <property type="molecule type" value="Genomic_DNA"/>
</dbReference>
<reference evidence="12" key="1">
    <citation type="submission" date="2022-07" db="EMBL/GenBank/DDBJ databases">
        <title>Bombella genomes.</title>
        <authorList>
            <person name="Harer L."/>
            <person name="Styblova S."/>
            <person name="Ehrmann M."/>
        </authorList>
    </citation>
    <scope>NUCLEOTIDE SEQUENCE</scope>
    <source>
        <strain evidence="12">TMW 2.2559</strain>
    </source>
</reference>
<keyword evidence="3 8" id="KW-0808">Transferase</keyword>
<dbReference type="InterPro" id="IPR001078">
    <property type="entry name" value="2-oxoacid_DH_actylTfrase"/>
</dbReference>
<dbReference type="Pfam" id="PF00364">
    <property type="entry name" value="Biotin_lipoyl"/>
    <property type="match status" value="1"/>
</dbReference>
<proteinExistence type="inferred from homology"/>
<evidence type="ECO:0000256" key="6">
    <source>
        <dbReference type="ARBA" id="ARBA00025211"/>
    </source>
</evidence>
<sequence length="415" mass="44491">MAINILMPALSPTMTEGTVARWLKKEGDMVQSGDVIAEIETDKATMEVEAADEGILGKILIPEGTGHVAVKTPIAILVEEGEDVPDAPASEAKAEPEKKAEAKDEKPAPIEISSFDPDKKPAAAEKDKGERIFISPLARRIAKEHGVDIASLTGTGPNGRILRRDVEKAKEQKPASTSAASAAPAAGHVEHVKHSGMRKVIARRLTESKTQVPHFYVSVDIELDALLALRSRLNKALEAEGCKISVNDMMIKAVALALKKLPGLNVQFTETEMLHFEDVDISMAVSVPDGLVTPVIRQADRKSLKEISQEARSLATRARDGKLSPEDYQGGTFSISNMGMFGVKDFAAIINPPQAAILAIASGEKRPVVRDGELAVATVMTATLSVDHRAVDGALGAQWLNTLRDLVQNPYSLVL</sequence>
<comment type="catalytic activity">
    <reaction evidence="7 8">
        <text>N(6)-[(R)-dihydrolipoyl]-L-lysyl-[protein] + acetyl-CoA = N(6)-[(R)-S(8)-acetyldihydrolipoyl]-L-lysyl-[protein] + CoA</text>
        <dbReference type="Rhea" id="RHEA:17017"/>
        <dbReference type="Rhea" id="RHEA-COMP:10475"/>
        <dbReference type="Rhea" id="RHEA-COMP:10478"/>
        <dbReference type="ChEBI" id="CHEBI:57287"/>
        <dbReference type="ChEBI" id="CHEBI:57288"/>
        <dbReference type="ChEBI" id="CHEBI:83100"/>
        <dbReference type="ChEBI" id="CHEBI:83111"/>
        <dbReference type="EC" id="2.3.1.12"/>
    </reaction>
</comment>
<comment type="similarity">
    <text evidence="1 8">Belongs to the 2-oxoacid dehydrogenase family.</text>
</comment>
<evidence type="ECO:0000256" key="2">
    <source>
        <dbReference type="ARBA" id="ARBA00011484"/>
    </source>
</evidence>
<dbReference type="PROSITE" id="PS00189">
    <property type="entry name" value="LIPOYL"/>
    <property type="match status" value="1"/>
</dbReference>
<gene>
    <name evidence="12" type="ORF">NQF87_01530</name>
</gene>
<feature type="compositionally biased region" description="Basic and acidic residues" evidence="9">
    <location>
        <begin position="116"/>
        <end position="128"/>
    </location>
</feature>
<comment type="subunit">
    <text evidence="2">Forms a 24-polypeptide structural core with octahedral symmetry.</text>
</comment>
<dbReference type="InterPro" id="IPR023213">
    <property type="entry name" value="CAT-like_dom_sf"/>
</dbReference>
<dbReference type="GO" id="GO:0004742">
    <property type="term" value="F:dihydrolipoyllysine-residue acetyltransferase activity"/>
    <property type="evidence" value="ECO:0007669"/>
    <property type="project" value="UniProtKB-EC"/>
</dbReference>
<feature type="domain" description="Peripheral subunit-binding (PSBD)" evidence="11">
    <location>
        <begin position="133"/>
        <end position="170"/>
    </location>
</feature>
<comment type="function">
    <text evidence="6">The pyruvate dehydrogenase complex catalyzes the overall conversion of pyruvate to acetyl-CoA and CO(2). It contains multiple copies of three enzymatic components: pyruvate dehydrogenase (E1), dihydrolipoamide acetyltransferase (E2) and lipoamide dehydrogenase (E3).</text>
</comment>
<keyword evidence="5 8" id="KW-0012">Acyltransferase</keyword>
<keyword evidence="12" id="KW-0670">Pyruvate</keyword>
<dbReference type="PROSITE" id="PS51826">
    <property type="entry name" value="PSBD"/>
    <property type="match status" value="1"/>
</dbReference>
<dbReference type="SUPFAM" id="SSF47005">
    <property type="entry name" value="Peripheral subunit-binding domain of 2-oxo acid dehydrogenase complex"/>
    <property type="match status" value="1"/>
</dbReference>
<organism evidence="12 13">
    <name type="scientific">Bombella dulcis</name>
    <dbReference type="NCBI Taxonomy" id="2967339"/>
    <lineage>
        <taxon>Bacteria</taxon>
        <taxon>Pseudomonadati</taxon>
        <taxon>Pseudomonadota</taxon>
        <taxon>Alphaproteobacteria</taxon>
        <taxon>Acetobacterales</taxon>
        <taxon>Acetobacteraceae</taxon>
        <taxon>Bombella</taxon>
    </lineage>
</organism>
<evidence type="ECO:0000256" key="3">
    <source>
        <dbReference type="ARBA" id="ARBA00022679"/>
    </source>
</evidence>
<evidence type="ECO:0000256" key="8">
    <source>
        <dbReference type="RuleBase" id="RU361137"/>
    </source>
</evidence>
<dbReference type="InterPro" id="IPR011053">
    <property type="entry name" value="Single_hybrid_motif"/>
</dbReference>
<dbReference type="InterPro" id="IPR036625">
    <property type="entry name" value="E3-bd_dom_sf"/>
</dbReference>
<dbReference type="Gene3D" id="4.10.320.10">
    <property type="entry name" value="E3-binding domain"/>
    <property type="match status" value="1"/>
</dbReference>
<dbReference type="InterPro" id="IPR006257">
    <property type="entry name" value="LAT1"/>
</dbReference>